<protein>
    <submittedName>
        <fullName evidence="2">Uncharacterized protein</fullName>
    </submittedName>
</protein>
<dbReference type="AlphaFoldDB" id="A0A085MB54"/>
<dbReference type="Proteomes" id="UP000030764">
    <property type="component" value="Unassembled WGS sequence"/>
</dbReference>
<name>A0A085MB54_9BILA</name>
<evidence type="ECO:0000256" key="1">
    <source>
        <dbReference type="SAM" id="Phobius"/>
    </source>
</evidence>
<evidence type="ECO:0000313" key="2">
    <source>
        <dbReference type="EMBL" id="KFD54450.1"/>
    </source>
</evidence>
<reference evidence="2 3" key="1">
    <citation type="journal article" date="2014" name="Nat. Genet.">
        <title>Genome and transcriptome of the porcine whipworm Trichuris suis.</title>
        <authorList>
            <person name="Jex A.R."/>
            <person name="Nejsum P."/>
            <person name="Schwarz E.M."/>
            <person name="Hu L."/>
            <person name="Young N.D."/>
            <person name="Hall R.S."/>
            <person name="Korhonen P.K."/>
            <person name="Liao S."/>
            <person name="Thamsborg S."/>
            <person name="Xia J."/>
            <person name="Xu P."/>
            <person name="Wang S."/>
            <person name="Scheerlinck J.P."/>
            <person name="Hofmann A."/>
            <person name="Sternberg P.W."/>
            <person name="Wang J."/>
            <person name="Gasser R.B."/>
        </authorList>
    </citation>
    <scope>NUCLEOTIDE SEQUENCE [LARGE SCALE GENOMIC DNA]</scope>
    <source>
        <strain evidence="2">DCEP-RM93M</strain>
    </source>
</reference>
<organism evidence="2 3">
    <name type="scientific">Trichuris suis</name>
    <name type="common">pig whipworm</name>
    <dbReference type="NCBI Taxonomy" id="68888"/>
    <lineage>
        <taxon>Eukaryota</taxon>
        <taxon>Metazoa</taxon>
        <taxon>Ecdysozoa</taxon>
        <taxon>Nematoda</taxon>
        <taxon>Enoplea</taxon>
        <taxon>Dorylaimia</taxon>
        <taxon>Trichinellida</taxon>
        <taxon>Trichuridae</taxon>
        <taxon>Trichuris</taxon>
    </lineage>
</organism>
<gene>
    <name evidence="2" type="ORF">M513_04597</name>
</gene>
<accession>A0A085MB54</accession>
<dbReference type="EMBL" id="KL363207">
    <property type="protein sequence ID" value="KFD54450.1"/>
    <property type="molecule type" value="Genomic_DNA"/>
</dbReference>
<proteinExistence type="predicted"/>
<keyword evidence="1" id="KW-0812">Transmembrane</keyword>
<keyword evidence="3" id="KW-1185">Reference proteome</keyword>
<feature type="transmembrane region" description="Helical" evidence="1">
    <location>
        <begin position="45"/>
        <end position="68"/>
    </location>
</feature>
<evidence type="ECO:0000313" key="3">
    <source>
        <dbReference type="Proteomes" id="UP000030764"/>
    </source>
</evidence>
<keyword evidence="1" id="KW-1133">Transmembrane helix</keyword>
<keyword evidence="1" id="KW-0472">Membrane</keyword>
<sequence>MEKQIFGIPSKASKLVRPFLDSNESSCPGGLTHWGLALSWMCSPYVAAFVPTLFCPLYQFWWVTLLFWKGSIHDWRLLIRLCSLRWEINMSFPPDVKLGGLTECYAISFEDSYSTIGVIHLHMR</sequence>